<reference evidence="1 2" key="1">
    <citation type="submission" date="2016-12" db="EMBL/GenBank/DDBJ databases">
        <title>The draft genome sequence of Actinophytocola sp. 11-183.</title>
        <authorList>
            <person name="Wang W."/>
            <person name="Yuan L."/>
        </authorList>
    </citation>
    <scope>NUCLEOTIDE SEQUENCE [LARGE SCALE GENOMIC DNA]</scope>
    <source>
        <strain evidence="1 2">11-183</strain>
    </source>
</reference>
<proteinExistence type="predicted"/>
<organism evidence="1 2">
    <name type="scientific">Actinophytocola xanthii</name>
    <dbReference type="NCBI Taxonomy" id="1912961"/>
    <lineage>
        <taxon>Bacteria</taxon>
        <taxon>Bacillati</taxon>
        <taxon>Actinomycetota</taxon>
        <taxon>Actinomycetes</taxon>
        <taxon>Pseudonocardiales</taxon>
        <taxon>Pseudonocardiaceae</taxon>
    </lineage>
</organism>
<name>A0A1Q8BSC2_9PSEU</name>
<dbReference type="AlphaFoldDB" id="A0A1Q8BSC2"/>
<evidence type="ECO:0000313" key="2">
    <source>
        <dbReference type="Proteomes" id="UP000185596"/>
    </source>
</evidence>
<gene>
    <name evidence="1" type="ORF">BU204_37490</name>
</gene>
<dbReference type="Proteomes" id="UP000185596">
    <property type="component" value="Unassembled WGS sequence"/>
</dbReference>
<dbReference type="STRING" id="1912961.BU204_37490"/>
<dbReference type="OrthoDB" id="5195799at2"/>
<accession>A0A1Q8BSC2</accession>
<comment type="caution">
    <text evidence="1">The sequence shown here is derived from an EMBL/GenBank/DDBJ whole genome shotgun (WGS) entry which is preliminary data.</text>
</comment>
<dbReference type="RefSeq" id="WP_075130526.1">
    <property type="nucleotide sequence ID" value="NZ_MSIE01000150.1"/>
</dbReference>
<sequence length="102" mass="10583">MTTGVGIDADRIAAAVRATREVAGLDGGRYGEIATYLPGRCVSGVRIRPESVTIGVIGRYPATVTDIDAGVRAAVGPLDRPLHLHIGDLHIEETGPNILGPS</sequence>
<evidence type="ECO:0000313" key="1">
    <source>
        <dbReference type="EMBL" id="OLF04995.1"/>
    </source>
</evidence>
<protein>
    <recommendedName>
        <fullName evidence="3">Asp23/Gls24 family envelope stress response protein</fullName>
    </recommendedName>
</protein>
<keyword evidence="2" id="KW-1185">Reference proteome</keyword>
<dbReference type="EMBL" id="MSIE01000150">
    <property type="protein sequence ID" value="OLF04995.1"/>
    <property type="molecule type" value="Genomic_DNA"/>
</dbReference>
<evidence type="ECO:0008006" key="3">
    <source>
        <dbReference type="Google" id="ProtNLM"/>
    </source>
</evidence>